<gene>
    <name evidence="1" type="ORF">JCM19241_2410</name>
</gene>
<evidence type="ECO:0000313" key="2">
    <source>
        <dbReference type="Proteomes" id="UP000031666"/>
    </source>
</evidence>
<dbReference type="EMBL" id="BBSC01000001">
    <property type="protein sequence ID" value="GAM72955.1"/>
    <property type="molecule type" value="Genomic_DNA"/>
</dbReference>
<reference evidence="1 2" key="2">
    <citation type="submission" date="2015-01" db="EMBL/GenBank/DDBJ databases">
        <authorList>
            <consortium name="NBRP consortium"/>
            <person name="Sawabe T."/>
            <person name="Meirelles P."/>
            <person name="Feng G."/>
            <person name="Sayaka M."/>
            <person name="Hattori M."/>
            <person name="Ohkuma M."/>
        </authorList>
    </citation>
    <scope>NUCLEOTIDE SEQUENCE [LARGE SCALE GENOMIC DNA]</scope>
    <source>
        <strain evidence="2">JCM 19241</strain>
    </source>
</reference>
<dbReference type="Proteomes" id="UP000031666">
    <property type="component" value="Unassembled WGS sequence"/>
</dbReference>
<accession>A0A0B8Q0E5</accession>
<reference evidence="1 2" key="1">
    <citation type="submission" date="2015-01" db="EMBL/GenBank/DDBJ databases">
        <title>Vibrio sp. C94 JCM 19241 whole genome shotgun sequence.</title>
        <authorList>
            <person name="Sawabe T."/>
            <person name="Meirelles P."/>
            <person name="Feng G."/>
            <person name="Sayaka M."/>
            <person name="Hattori M."/>
            <person name="Ohkuma M."/>
        </authorList>
    </citation>
    <scope>NUCLEOTIDE SEQUENCE [LARGE SCALE GENOMIC DNA]</scope>
    <source>
        <strain evidence="2">JCM 19241</strain>
    </source>
</reference>
<proteinExistence type="predicted"/>
<evidence type="ECO:0000313" key="1">
    <source>
        <dbReference type="EMBL" id="GAM72955.1"/>
    </source>
</evidence>
<name>A0A0B8Q0E5_9VIBR</name>
<protein>
    <submittedName>
        <fullName evidence="1">Uncharacterized protein</fullName>
    </submittedName>
</protein>
<organism evidence="1 2">
    <name type="scientific">Vibrio ishigakensis</name>
    <dbReference type="NCBI Taxonomy" id="1481914"/>
    <lineage>
        <taxon>Bacteria</taxon>
        <taxon>Pseudomonadati</taxon>
        <taxon>Pseudomonadota</taxon>
        <taxon>Gammaproteobacteria</taxon>
        <taxon>Vibrionales</taxon>
        <taxon>Vibrionaceae</taxon>
        <taxon>Vibrio</taxon>
    </lineage>
</organism>
<sequence>MSGSPWLHLADTQLEPIHGHDLAIKMIISGALAWQRIWKIEAKTVESII</sequence>
<comment type="caution">
    <text evidence="1">The sequence shown here is derived from an EMBL/GenBank/DDBJ whole genome shotgun (WGS) entry which is preliminary data.</text>
</comment>
<dbReference type="AlphaFoldDB" id="A0A0B8Q0E5"/>